<dbReference type="Proteomes" id="UP000675881">
    <property type="component" value="Chromosome 6"/>
</dbReference>
<dbReference type="EMBL" id="HG994585">
    <property type="protein sequence ID" value="CAF2970712.1"/>
    <property type="molecule type" value="Genomic_DNA"/>
</dbReference>
<accession>A0A7R8HAF3</accession>
<name>A0A7R8HAF3_LEPSM</name>
<sequence>MGIRRLVGIFSFSSSMENYIGKKCNQKRYSNKSIKCLFYGEIPGVFPANVMSHLITTPAEQKMKQKRSLKNRTNLRPSSPIKCMCCITKICANDKKPFKQKEWAYFNQIKENFETFGENLKNTLQNLKNSMNFF</sequence>
<protein>
    <submittedName>
        <fullName evidence="1">(salmon louse) hypothetical protein</fullName>
    </submittedName>
</protein>
<organism evidence="1 2">
    <name type="scientific">Lepeophtheirus salmonis</name>
    <name type="common">Salmon louse</name>
    <name type="synonym">Caligus salmonis</name>
    <dbReference type="NCBI Taxonomy" id="72036"/>
    <lineage>
        <taxon>Eukaryota</taxon>
        <taxon>Metazoa</taxon>
        <taxon>Ecdysozoa</taxon>
        <taxon>Arthropoda</taxon>
        <taxon>Crustacea</taxon>
        <taxon>Multicrustacea</taxon>
        <taxon>Hexanauplia</taxon>
        <taxon>Copepoda</taxon>
        <taxon>Siphonostomatoida</taxon>
        <taxon>Caligidae</taxon>
        <taxon>Lepeophtheirus</taxon>
    </lineage>
</organism>
<proteinExistence type="predicted"/>
<reference evidence="1" key="1">
    <citation type="submission" date="2021-02" db="EMBL/GenBank/DDBJ databases">
        <authorList>
            <person name="Bekaert M."/>
        </authorList>
    </citation>
    <scope>NUCLEOTIDE SEQUENCE</scope>
    <source>
        <strain evidence="1">IoA-00</strain>
    </source>
</reference>
<keyword evidence="2" id="KW-1185">Reference proteome</keyword>
<gene>
    <name evidence="1" type="ORF">LSAA_11251</name>
</gene>
<evidence type="ECO:0000313" key="2">
    <source>
        <dbReference type="Proteomes" id="UP000675881"/>
    </source>
</evidence>
<dbReference type="AlphaFoldDB" id="A0A7R8HAF3"/>
<evidence type="ECO:0000313" key="1">
    <source>
        <dbReference type="EMBL" id="CAF2970712.1"/>
    </source>
</evidence>